<dbReference type="SMART" id="SM00175">
    <property type="entry name" value="RAB"/>
    <property type="match status" value="1"/>
</dbReference>
<dbReference type="InterPro" id="IPR027417">
    <property type="entry name" value="P-loop_NTPase"/>
</dbReference>
<dbReference type="Gene3D" id="3.40.50.300">
    <property type="entry name" value="P-loop containing nucleotide triphosphate hydrolases"/>
    <property type="match status" value="1"/>
</dbReference>
<dbReference type="GO" id="GO:0005829">
    <property type="term" value="C:cytosol"/>
    <property type="evidence" value="ECO:0007669"/>
    <property type="project" value="GOC"/>
</dbReference>
<dbReference type="AlphaFoldDB" id="A2DNA4"/>
<dbReference type="InterPro" id="IPR050227">
    <property type="entry name" value="Rab"/>
</dbReference>
<dbReference type="GO" id="GO:0005794">
    <property type="term" value="C:Golgi apparatus"/>
    <property type="evidence" value="ECO:0000318"/>
    <property type="project" value="GO_Central"/>
</dbReference>
<gene>
    <name evidence="3" type="ORF">TVAG_306120</name>
</gene>
<reference evidence="3" key="1">
    <citation type="submission" date="2006-10" db="EMBL/GenBank/DDBJ databases">
        <authorList>
            <person name="Amadeo P."/>
            <person name="Zhao Q."/>
            <person name="Wortman J."/>
            <person name="Fraser-Liggett C."/>
            <person name="Carlton J."/>
        </authorList>
    </citation>
    <scope>NUCLEOTIDE SEQUENCE</scope>
    <source>
        <strain evidence="3">G3</strain>
    </source>
</reference>
<dbReference type="STRING" id="5722.A2DNA4"/>
<organism evidence="3 4">
    <name type="scientific">Trichomonas vaginalis (strain ATCC PRA-98 / G3)</name>
    <dbReference type="NCBI Taxonomy" id="412133"/>
    <lineage>
        <taxon>Eukaryota</taxon>
        <taxon>Metamonada</taxon>
        <taxon>Parabasalia</taxon>
        <taxon>Trichomonadida</taxon>
        <taxon>Trichomonadidae</taxon>
        <taxon>Trichomonas</taxon>
    </lineage>
</organism>
<dbReference type="SMR" id="A2DNA4"/>
<dbReference type="InterPro" id="IPR001806">
    <property type="entry name" value="Small_GTPase"/>
</dbReference>
<sequence length="197" mass="22897">MSSEKQIINDHSRMRAIFIGEYGVGKTSLMKSLKDDSYQADIHFSSDYYTPSKVVERNGLKINVLMWDTYEQERFKSLGKIYFRGTHITFIIYDKTNKESFDAIPEWIHTADERCGPEIIKILIGMKVDDKEHEVITYDQGKAIADQFNIPFLELSSQQPSEINVIEFAVDRALEKHIEGEHVTYTPYVPHWYDCAC</sequence>
<dbReference type="GO" id="GO:0006886">
    <property type="term" value="P:intracellular protein transport"/>
    <property type="evidence" value="ECO:0000318"/>
    <property type="project" value="GO_Central"/>
</dbReference>
<evidence type="ECO:0000256" key="2">
    <source>
        <dbReference type="ARBA" id="ARBA00023134"/>
    </source>
</evidence>
<proteinExistence type="predicted"/>
<dbReference type="GO" id="GO:0012505">
    <property type="term" value="C:endomembrane system"/>
    <property type="evidence" value="ECO:0000318"/>
    <property type="project" value="GO_Central"/>
</dbReference>
<dbReference type="RefSeq" id="XP_001579078.1">
    <property type="nucleotide sequence ID" value="XM_001579028.1"/>
</dbReference>
<dbReference type="PROSITE" id="PS51419">
    <property type="entry name" value="RAB"/>
    <property type="match status" value="1"/>
</dbReference>
<keyword evidence="2" id="KW-0342">GTP-binding</keyword>
<name>A2DNA4_TRIV3</name>
<protein>
    <submittedName>
        <fullName evidence="3">Small GTP-binding protein, putative</fullName>
    </submittedName>
</protein>
<dbReference type="SUPFAM" id="SSF52540">
    <property type="entry name" value="P-loop containing nucleoside triphosphate hydrolases"/>
    <property type="match status" value="1"/>
</dbReference>
<dbReference type="InParanoid" id="A2DNA4"/>
<accession>A2DNA4</accession>
<keyword evidence="4" id="KW-1185">Reference proteome</keyword>
<dbReference type="CDD" id="cd00154">
    <property type="entry name" value="Rab"/>
    <property type="match status" value="1"/>
</dbReference>
<dbReference type="KEGG" id="tva:5463596"/>
<dbReference type="eggNOG" id="KOG0084">
    <property type="taxonomic scope" value="Eukaryota"/>
</dbReference>
<dbReference type="OMA" id="ESLWISQ"/>
<dbReference type="GO" id="GO:0006890">
    <property type="term" value="P:retrograde vesicle-mediated transport, Golgi to endoplasmic reticulum"/>
    <property type="evidence" value="ECO:0000318"/>
    <property type="project" value="GO_Central"/>
</dbReference>
<evidence type="ECO:0000313" key="3">
    <source>
        <dbReference type="EMBL" id="EAY18092.1"/>
    </source>
</evidence>
<dbReference type="SMART" id="SM00173">
    <property type="entry name" value="RAS"/>
    <property type="match status" value="1"/>
</dbReference>
<dbReference type="GO" id="GO:0005525">
    <property type="term" value="F:GTP binding"/>
    <property type="evidence" value="ECO:0007669"/>
    <property type="project" value="UniProtKB-KW"/>
</dbReference>
<dbReference type="PRINTS" id="PR00449">
    <property type="entry name" value="RASTRNSFRMNG"/>
</dbReference>
<dbReference type="VEuPathDB" id="TrichDB:TVAG_306120"/>
<dbReference type="GO" id="GO:0042147">
    <property type="term" value="P:retrograde transport, endosome to Golgi"/>
    <property type="evidence" value="ECO:0000318"/>
    <property type="project" value="GO_Central"/>
</dbReference>
<reference evidence="3" key="2">
    <citation type="journal article" date="2007" name="Science">
        <title>Draft genome sequence of the sexually transmitted pathogen Trichomonas vaginalis.</title>
        <authorList>
            <person name="Carlton J.M."/>
            <person name="Hirt R.P."/>
            <person name="Silva J.C."/>
            <person name="Delcher A.L."/>
            <person name="Schatz M."/>
            <person name="Zhao Q."/>
            <person name="Wortman J.R."/>
            <person name="Bidwell S.L."/>
            <person name="Alsmark U.C.M."/>
            <person name="Besteiro S."/>
            <person name="Sicheritz-Ponten T."/>
            <person name="Noel C.J."/>
            <person name="Dacks J.B."/>
            <person name="Foster P.G."/>
            <person name="Simillion C."/>
            <person name="Van de Peer Y."/>
            <person name="Miranda-Saavedra D."/>
            <person name="Barton G.J."/>
            <person name="Westrop G.D."/>
            <person name="Mueller S."/>
            <person name="Dessi D."/>
            <person name="Fiori P.L."/>
            <person name="Ren Q."/>
            <person name="Paulsen I."/>
            <person name="Zhang H."/>
            <person name="Bastida-Corcuera F.D."/>
            <person name="Simoes-Barbosa A."/>
            <person name="Brown M.T."/>
            <person name="Hayes R.D."/>
            <person name="Mukherjee M."/>
            <person name="Okumura C.Y."/>
            <person name="Schneider R."/>
            <person name="Smith A.J."/>
            <person name="Vanacova S."/>
            <person name="Villalvazo M."/>
            <person name="Haas B.J."/>
            <person name="Pertea M."/>
            <person name="Feldblyum T.V."/>
            <person name="Utterback T.R."/>
            <person name="Shu C.L."/>
            <person name="Osoegawa K."/>
            <person name="de Jong P.J."/>
            <person name="Hrdy I."/>
            <person name="Horvathova L."/>
            <person name="Zubacova Z."/>
            <person name="Dolezal P."/>
            <person name="Malik S.B."/>
            <person name="Logsdon J.M. Jr."/>
            <person name="Henze K."/>
            <person name="Gupta A."/>
            <person name="Wang C.C."/>
            <person name="Dunne R.L."/>
            <person name="Upcroft J.A."/>
            <person name="Upcroft P."/>
            <person name="White O."/>
            <person name="Salzberg S.L."/>
            <person name="Tang P."/>
            <person name="Chiu C.-H."/>
            <person name="Lee Y.-S."/>
            <person name="Embley T.M."/>
            <person name="Coombs G.H."/>
            <person name="Mottram J.C."/>
            <person name="Tachezy J."/>
            <person name="Fraser-Liggett C.M."/>
            <person name="Johnson P.J."/>
        </authorList>
    </citation>
    <scope>NUCLEOTIDE SEQUENCE [LARGE SCALE GENOMIC DNA]</scope>
    <source>
        <strain evidence="3">G3</strain>
    </source>
</reference>
<keyword evidence="1" id="KW-0547">Nucleotide-binding</keyword>
<dbReference type="Proteomes" id="UP000001542">
    <property type="component" value="Unassembled WGS sequence"/>
</dbReference>
<dbReference type="SMART" id="SM00174">
    <property type="entry name" value="RHO"/>
    <property type="match status" value="1"/>
</dbReference>
<dbReference type="PROSITE" id="PS51421">
    <property type="entry name" value="RAS"/>
    <property type="match status" value="1"/>
</dbReference>
<dbReference type="Pfam" id="PF00071">
    <property type="entry name" value="Ras"/>
    <property type="match status" value="1"/>
</dbReference>
<dbReference type="GO" id="GO:0003924">
    <property type="term" value="F:GTPase activity"/>
    <property type="evidence" value="ECO:0000318"/>
    <property type="project" value="GO_Central"/>
</dbReference>
<dbReference type="FunFam" id="3.40.50.300:FF:004210">
    <property type="entry name" value="Small GTP-binding protein, putative"/>
    <property type="match status" value="1"/>
</dbReference>
<dbReference type="PANTHER" id="PTHR47977">
    <property type="entry name" value="RAS-RELATED PROTEIN RAB"/>
    <property type="match status" value="1"/>
</dbReference>
<evidence type="ECO:0000313" key="4">
    <source>
        <dbReference type="Proteomes" id="UP000001542"/>
    </source>
</evidence>
<dbReference type="GO" id="GO:0006891">
    <property type="term" value="P:intra-Golgi vesicle-mediated transport"/>
    <property type="evidence" value="ECO:0000318"/>
    <property type="project" value="GO_Central"/>
</dbReference>
<dbReference type="VEuPathDB" id="TrichDB:TVAGG3_1024260"/>
<evidence type="ECO:0000256" key="1">
    <source>
        <dbReference type="ARBA" id="ARBA00022741"/>
    </source>
</evidence>
<dbReference type="EMBL" id="DS113222">
    <property type="protein sequence ID" value="EAY18092.1"/>
    <property type="molecule type" value="Genomic_DNA"/>
</dbReference>